<reference evidence="3" key="1">
    <citation type="journal article" date="2014" name="Int. J. Syst. Evol. Microbiol.">
        <title>Complete genome sequence of Corynebacterium casei LMG S-19264T (=DSM 44701T), isolated from a smear-ripened cheese.</title>
        <authorList>
            <consortium name="US DOE Joint Genome Institute (JGI-PGF)"/>
            <person name="Walter F."/>
            <person name="Albersmeier A."/>
            <person name="Kalinowski J."/>
            <person name="Ruckert C."/>
        </authorList>
    </citation>
    <scope>NUCLEOTIDE SEQUENCE</scope>
    <source>
        <strain evidence="3">CGMCC 1.15762</strain>
    </source>
</reference>
<organism evidence="3 4">
    <name type="scientific">Salipiger pallidus</name>
    <dbReference type="NCBI Taxonomy" id="1775170"/>
    <lineage>
        <taxon>Bacteria</taxon>
        <taxon>Pseudomonadati</taxon>
        <taxon>Pseudomonadota</taxon>
        <taxon>Alphaproteobacteria</taxon>
        <taxon>Rhodobacterales</taxon>
        <taxon>Roseobacteraceae</taxon>
        <taxon>Salipiger</taxon>
    </lineage>
</organism>
<dbReference type="SUPFAM" id="SSF56524">
    <property type="entry name" value="Oxidoreductase molybdopterin-binding domain"/>
    <property type="match status" value="1"/>
</dbReference>
<proteinExistence type="predicted"/>
<dbReference type="EMBL" id="BMJV01000001">
    <property type="protein sequence ID" value="GGG65061.1"/>
    <property type="molecule type" value="Genomic_DNA"/>
</dbReference>
<name>A0A8J3EEN3_9RHOB</name>
<evidence type="ECO:0000313" key="3">
    <source>
        <dbReference type="EMBL" id="GGG65061.1"/>
    </source>
</evidence>
<keyword evidence="1" id="KW-0732">Signal</keyword>
<evidence type="ECO:0000256" key="1">
    <source>
        <dbReference type="SAM" id="SignalP"/>
    </source>
</evidence>
<evidence type="ECO:0000259" key="2">
    <source>
        <dbReference type="Pfam" id="PF00174"/>
    </source>
</evidence>
<feature type="chain" id="PRO_5035150438" evidence="1">
    <location>
        <begin position="30"/>
        <end position="175"/>
    </location>
</feature>
<feature type="signal peptide" evidence="1">
    <location>
        <begin position="1"/>
        <end position="29"/>
    </location>
</feature>
<dbReference type="InterPro" id="IPR000572">
    <property type="entry name" value="OxRdtase_Mopterin-bd_dom"/>
</dbReference>
<accession>A0A8J3EEN3</accession>
<sequence length="175" mass="18835">MLSAKSIVPSAEMRLSVLLACCLALSAQAAELPMPEGPVLLTVSGEISNTSDGESAMFDLAALRALGESKITTDTIWTEGDHVFTGVRLHDLLQHVGATGVEIAATAINDYTVTVPVSDATEGGPIIAYAMDGDLMSRRDKGPLWLIYPYASSSDYRTEVIYSRSIWQLDRIELD</sequence>
<dbReference type="Proteomes" id="UP000617145">
    <property type="component" value="Unassembled WGS sequence"/>
</dbReference>
<feature type="domain" description="Oxidoreductase molybdopterin-binding" evidence="2">
    <location>
        <begin position="77"/>
        <end position="149"/>
    </location>
</feature>
<comment type="caution">
    <text evidence="3">The sequence shown here is derived from an EMBL/GenBank/DDBJ whole genome shotgun (WGS) entry which is preliminary data.</text>
</comment>
<dbReference type="AlphaFoldDB" id="A0A8J3EEN3"/>
<gene>
    <name evidence="3" type="ORF">GCM10011415_09770</name>
</gene>
<dbReference type="Gene3D" id="3.90.420.10">
    <property type="entry name" value="Oxidoreductase, molybdopterin-binding domain"/>
    <property type="match status" value="1"/>
</dbReference>
<evidence type="ECO:0000313" key="4">
    <source>
        <dbReference type="Proteomes" id="UP000617145"/>
    </source>
</evidence>
<protein>
    <submittedName>
        <fullName evidence="3">Oxidoreductase</fullName>
    </submittedName>
</protein>
<keyword evidence="4" id="KW-1185">Reference proteome</keyword>
<dbReference type="Pfam" id="PF00174">
    <property type="entry name" value="Oxidored_molyb"/>
    <property type="match status" value="1"/>
</dbReference>
<dbReference type="InterPro" id="IPR036374">
    <property type="entry name" value="OxRdtase_Mopterin-bd_sf"/>
</dbReference>
<dbReference type="RefSeq" id="WP_229672924.1">
    <property type="nucleotide sequence ID" value="NZ_BMJV01000001.1"/>
</dbReference>
<reference evidence="3" key="2">
    <citation type="submission" date="2020-09" db="EMBL/GenBank/DDBJ databases">
        <authorList>
            <person name="Sun Q."/>
            <person name="Zhou Y."/>
        </authorList>
    </citation>
    <scope>NUCLEOTIDE SEQUENCE</scope>
    <source>
        <strain evidence="3">CGMCC 1.15762</strain>
    </source>
</reference>